<dbReference type="PANTHER" id="PTHR11220:SF58">
    <property type="entry name" value="SOUL HEME-BINDING FAMILY PROTEIN"/>
    <property type="match status" value="1"/>
</dbReference>
<evidence type="ECO:0000313" key="3">
    <source>
        <dbReference type="Proteomes" id="UP000326287"/>
    </source>
</evidence>
<feature type="chain" id="PRO_5025034100" evidence="1">
    <location>
        <begin position="22"/>
        <end position="188"/>
    </location>
</feature>
<dbReference type="PANTHER" id="PTHR11220">
    <property type="entry name" value="HEME-BINDING PROTEIN-RELATED"/>
    <property type="match status" value="1"/>
</dbReference>
<dbReference type="KEGG" id="halc:EY643_16690"/>
<dbReference type="InterPro" id="IPR011256">
    <property type="entry name" value="Reg_factor_effector_dom_sf"/>
</dbReference>
<protein>
    <submittedName>
        <fullName evidence="2">Heme-binding protein</fullName>
    </submittedName>
</protein>
<dbReference type="RefSeq" id="WP_153240307.1">
    <property type="nucleotide sequence ID" value="NZ_CP036422.1"/>
</dbReference>
<reference evidence="2 3" key="1">
    <citation type="submission" date="2019-02" db="EMBL/GenBank/DDBJ databases">
        <authorList>
            <person name="Li S.-H."/>
        </authorList>
    </citation>
    <scope>NUCLEOTIDE SEQUENCE [LARGE SCALE GENOMIC DNA]</scope>
    <source>
        <strain evidence="2 3">IMCC14385</strain>
    </source>
</reference>
<sequence>MIRQTFLFATIMALVTPVASALEEPSWELLETVGPVELRRYAPSIEARTALASNGESSGGFQRLAGYIFGGNESGEKIAMTAPVAETLEGDNPVMSFTMPSAYDMTQLPEPNSSDITLHETPERIVAALSFSGWATSGKVARYQRQLLATLDDNGISAKSAPILHQYNPPWTPPFMRRNEVVVEVRLD</sequence>
<dbReference type="Pfam" id="PF04832">
    <property type="entry name" value="SOUL"/>
    <property type="match status" value="1"/>
</dbReference>
<evidence type="ECO:0000313" key="2">
    <source>
        <dbReference type="EMBL" id="QFU77161.1"/>
    </source>
</evidence>
<dbReference type="OrthoDB" id="2156220at2"/>
<feature type="signal peptide" evidence="1">
    <location>
        <begin position="1"/>
        <end position="21"/>
    </location>
</feature>
<dbReference type="InterPro" id="IPR006917">
    <property type="entry name" value="SOUL_heme-bd"/>
</dbReference>
<accession>A0A5P9NMW5</accession>
<dbReference type="Proteomes" id="UP000326287">
    <property type="component" value="Chromosome"/>
</dbReference>
<proteinExistence type="predicted"/>
<keyword evidence="1" id="KW-0732">Signal</keyword>
<dbReference type="AlphaFoldDB" id="A0A5P9NMW5"/>
<dbReference type="EMBL" id="CP036422">
    <property type="protein sequence ID" value="QFU77161.1"/>
    <property type="molecule type" value="Genomic_DNA"/>
</dbReference>
<name>A0A5P9NMW5_9GAMM</name>
<evidence type="ECO:0000256" key="1">
    <source>
        <dbReference type="SAM" id="SignalP"/>
    </source>
</evidence>
<gene>
    <name evidence="2" type="ORF">EY643_16690</name>
</gene>
<dbReference type="Gene3D" id="3.20.80.10">
    <property type="entry name" value="Regulatory factor, effector binding domain"/>
    <property type="match status" value="1"/>
</dbReference>
<keyword evidence="3" id="KW-1185">Reference proteome</keyword>
<organism evidence="2 3">
    <name type="scientific">Halioglobus maricola</name>
    <dbReference type="NCBI Taxonomy" id="2601894"/>
    <lineage>
        <taxon>Bacteria</taxon>
        <taxon>Pseudomonadati</taxon>
        <taxon>Pseudomonadota</taxon>
        <taxon>Gammaproteobacteria</taxon>
        <taxon>Cellvibrionales</taxon>
        <taxon>Halieaceae</taxon>
        <taxon>Halioglobus</taxon>
    </lineage>
</organism>
<dbReference type="SUPFAM" id="SSF55136">
    <property type="entry name" value="Probable bacterial effector-binding domain"/>
    <property type="match status" value="1"/>
</dbReference>